<evidence type="ECO:0000313" key="2">
    <source>
        <dbReference type="EMBL" id="ELU15733.1"/>
    </source>
</evidence>
<proteinExistence type="inferred from homology"/>
<dbReference type="PANTHER" id="PTHR18444:SF9">
    <property type="entry name" value="UPF0538 PROTEIN C2ORF76"/>
    <property type="match status" value="1"/>
</dbReference>
<evidence type="ECO:0000256" key="1">
    <source>
        <dbReference type="ARBA" id="ARBA00007176"/>
    </source>
</evidence>
<reference evidence="2 4" key="2">
    <citation type="journal article" date="2013" name="Nature">
        <title>Insights into bilaterian evolution from three spiralian genomes.</title>
        <authorList>
            <person name="Simakov O."/>
            <person name="Marletaz F."/>
            <person name="Cho S.J."/>
            <person name="Edsinger-Gonzales E."/>
            <person name="Havlak P."/>
            <person name="Hellsten U."/>
            <person name="Kuo D.H."/>
            <person name="Larsson T."/>
            <person name="Lv J."/>
            <person name="Arendt D."/>
            <person name="Savage R."/>
            <person name="Osoegawa K."/>
            <person name="de Jong P."/>
            <person name="Grimwood J."/>
            <person name="Chapman J.A."/>
            <person name="Shapiro H."/>
            <person name="Aerts A."/>
            <person name="Otillar R.P."/>
            <person name="Terry A.Y."/>
            <person name="Boore J.L."/>
            <person name="Grigoriev I.V."/>
            <person name="Lindberg D.R."/>
            <person name="Seaver E.C."/>
            <person name="Weisblat D.A."/>
            <person name="Putnam N.H."/>
            <person name="Rokhsar D.S."/>
        </authorList>
    </citation>
    <scope>NUCLEOTIDE SEQUENCE</scope>
    <source>
        <strain evidence="2 4">I ESC-2004</strain>
    </source>
</reference>
<dbReference type="HOGENOM" id="CLU_117792_1_0_1"/>
<dbReference type="OrthoDB" id="937at2759"/>
<dbReference type="InterPro" id="IPR018794">
    <property type="entry name" value="UPF0538"/>
</dbReference>
<dbReference type="STRING" id="283909.R7VA95"/>
<comment type="similarity">
    <text evidence="1">Belongs to the UPF0538 family.</text>
</comment>
<dbReference type="PANTHER" id="PTHR18444">
    <property type="entry name" value="UPF0538 FAMILY MEMBER"/>
    <property type="match status" value="1"/>
</dbReference>
<evidence type="ECO:0000313" key="3">
    <source>
        <dbReference type="EnsemblMetazoa" id="CapteP223922"/>
    </source>
</evidence>
<dbReference type="AlphaFoldDB" id="R7VA95"/>
<accession>R7VA95</accession>
<dbReference type="EMBL" id="KB293638">
    <property type="protein sequence ID" value="ELU15733.1"/>
    <property type="molecule type" value="Genomic_DNA"/>
</dbReference>
<name>R7VA95_CAPTE</name>
<protein>
    <submittedName>
        <fullName evidence="2 3">Uncharacterized protein</fullName>
    </submittedName>
</protein>
<dbReference type="EMBL" id="AMQN01004487">
    <property type="status" value="NOT_ANNOTATED_CDS"/>
    <property type="molecule type" value="Genomic_DNA"/>
</dbReference>
<sequence>MTENTVTLRLIRSFPHRNVKNAVFKGVDLNLSAQDFMEKVLEELSKRSDLPPPFRKFSFDAMKIEHQAFGAKTSDPLINTSDDDKLLLVLGKSLKEQGIVHETEISCFKMAEYREYQKNHGSVSIS</sequence>
<reference evidence="4" key="1">
    <citation type="submission" date="2012-12" db="EMBL/GenBank/DDBJ databases">
        <authorList>
            <person name="Hellsten U."/>
            <person name="Grimwood J."/>
            <person name="Chapman J.A."/>
            <person name="Shapiro H."/>
            <person name="Aerts A."/>
            <person name="Otillar R.P."/>
            <person name="Terry A.Y."/>
            <person name="Boore J.L."/>
            <person name="Simakov O."/>
            <person name="Marletaz F."/>
            <person name="Cho S.-J."/>
            <person name="Edsinger-Gonzales E."/>
            <person name="Havlak P."/>
            <person name="Kuo D.-H."/>
            <person name="Larsson T."/>
            <person name="Lv J."/>
            <person name="Arendt D."/>
            <person name="Savage R."/>
            <person name="Osoegawa K."/>
            <person name="de Jong P."/>
            <person name="Lindberg D.R."/>
            <person name="Seaver E.C."/>
            <person name="Weisblat D.A."/>
            <person name="Putnam N.H."/>
            <person name="Grigoriev I.V."/>
            <person name="Rokhsar D.S."/>
        </authorList>
    </citation>
    <scope>NUCLEOTIDE SEQUENCE</scope>
    <source>
        <strain evidence="4">I ESC-2004</strain>
    </source>
</reference>
<keyword evidence="4" id="KW-1185">Reference proteome</keyword>
<dbReference type="OMA" id="YRNVKNH"/>
<dbReference type="EnsemblMetazoa" id="CapteT223922">
    <property type="protein sequence ID" value="CapteP223922"/>
    <property type="gene ID" value="CapteG223922"/>
</dbReference>
<dbReference type="Proteomes" id="UP000014760">
    <property type="component" value="Unassembled WGS sequence"/>
</dbReference>
<dbReference type="Pfam" id="PF10209">
    <property type="entry name" value="DUF2340"/>
    <property type="match status" value="1"/>
</dbReference>
<evidence type="ECO:0000313" key="4">
    <source>
        <dbReference type="Proteomes" id="UP000014760"/>
    </source>
</evidence>
<gene>
    <name evidence="2" type="ORF">CAPTEDRAFT_223922</name>
</gene>
<organism evidence="2">
    <name type="scientific">Capitella teleta</name>
    <name type="common">Polychaete worm</name>
    <dbReference type="NCBI Taxonomy" id="283909"/>
    <lineage>
        <taxon>Eukaryota</taxon>
        <taxon>Metazoa</taxon>
        <taxon>Spiralia</taxon>
        <taxon>Lophotrochozoa</taxon>
        <taxon>Annelida</taxon>
        <taxon>Polychaeta</taxon>
        <taxon>Sedentaria</taxon>
        <taxon>Scolecida</taxon>
        <taxon>Capitellidae</taxon>
        <taxon>Capitella</taxon>
    </lineage>
</organism>
<reference evidence="3" key="3">
    <citation type="submission" date="2015-06" db="UniProtKB">
        <authorList>
            <consortium name="EnsemblMetazoa"/>
        </authorList>
    </citation>
    <scope>IDENTIFICATION</scope>
</reference>